<protein>
    <submittedName>
        <fullName evidence="1">Probable ATP synthase 24 kDa subunit, mitochondrial</fullName>
    </submittedName>
</protein>
<dbReference type="PANTHER" id="PTHR36013:SF2">
    <property type="entry name" value="ATP SYNTHASE 24 KDA SUBUNIT, MITOCHONDRIAL-RELATED"/>
    <property type="match status" value="1"/>
</dbReference>
<evidence type="ECO:0000313" key="1">
    <source>
        <dbReference type="EMBL" id="CAA2934699.1"/>
    </source>
</evidence>
<keyword evidence="2" id="KW-1185">Reference proteome</keyword>
<comment type="caution">
    <text evidence="1">The sequence shown here is derived from an EMBL/GenBank/DDBJ whole genome shotgun (WGS) entry which is preliminary data.</text>
</comment>
<sequence>MAFATRFFSRSARQVYTGQMILRTEQVISARSFAKSAGSAPSALKGDEMLKGIFLEVKKKFETALGILRKEKITINPDDPAAVSEYARVMKTVREKADLFTESQRIKYTIESRTQGIPDARSYLLALKEIRIKRGLTDELGAEAMMMDALDKVEQELKKPLLRNDKKGMSLLMTEFDKINQK</sequence>
<dbReference type="EMBL" id="CACTIH010000018">
    <property type="protein sequence ID" value="CAA2934699.1"/>
    <property type="molecule type" value="Genomic_DNA"/>
</dbReference>
<reference evidence="1 2" key="1">
    <citation type="submission" date="2019-12" db="EMBL/GenBank/DDBJ databases">
        <authorList>
            <person name="Alioto T."/>
            <person name="Alioto T."/>
            <person name="Gomez Garrido J."/>
        </authorList>
    </citation>
    <scope>NUCLEOTIDE SEQUENCE [LARGE SCALE GENOMIC DNA]</scope>
</reference>
<dbReference type="InterPro" id="IPR031432">
    <property type="entry name" value="MGP1"/>
</dbReference>
<dbReference type="GO" id="GO:0009555">
    <property type="term" value="P:pollen development"/>
    <property type="evidence" value="ECO:0007669"/>
    <property type="project" value="InterPro"/>
</dbReference>
<accession>A0A8S0PBL9</accession>
<evidence type="ECO:0000313" key="2">
    <source>
        <dbReference type="Proteomes" id="UP000594638"/>
    </source>
</evidence>
<dbReference type="OrthoDB" id="508070at2759"/>
<organism evidence="1 2">
    <name type="scientific">Olea europaea subsp. europaea</name>
    <dbReference type="NCBI Taxonomy" id="158383"/>
    <lineage>
        <taxon>Eukaryota</taxon>
        <taxon>Viridiplantae</taxon>
        <taxon>Streptophyta</taxon>
        <taxon>Embryophyta</taxon>
        <taxon>Tracheophyta</taxon>
        <taxon>Spermatophyta</taxon>
        <taxon>Magnoliopsida</taxon>
        <taxon>eudicotyledons</taxon>
        <taxon>Gunneridae</taxon>
        <taxon>Pentapetalae</taxon>
        <taxon>asterids</taxon>
        <taxon>lamiids</taxon>
        <taxon>Lamiales</taxon>
        <taxon>Oleaceae</taxon>
        <taxon>Oleeae</taxon>
        <taxon>Olea</taxon>
    </lineage>
</organism>
<dbReference type="Pfam" id="PF15704">
    <property type="entry name" value="Mt_ATP_synt"/>
    <property type="match status" value="1"/>
</dbReference>
<dbReference type="PANTHER" id="PTHR36013">
    <property type="entry name" value="ATP SYNTHASE 24 KDA SUBUNIT, MITOCHONDRIAL-RELATED"/>
    <property type="match status" value="1"/>
</dbReference>
<name>A0A8S0PBL9_OLEEU</name>
<gene>
    <name evidence="1" type="ORF">OLEA9_A098180</name>
</gene>
<dbReference type="Proteomes" id="UP000594638">
    <property type="component" value="Unassembled WGS sequence"/>
</dbReference>
<proteinExistence type="predicted"/>
<dbReference type="AlphaFoldDB" id="A0A8S0PBL9"/>
<dbReference type="Gramene" id="OE9A098180T1">
    <property type="protein sequence ID" value="OE9A098180C1"/>
    <property type="gene ID" value="OE9A098180"/>
</dbReference>